<dbReference type="SUPFAM" id="SSF56436">
    <property type="entry name" value="C-type lectin-like"/>
    <property type="match status" value="1"/>
</dbReference>
<dbReference type="Proteomes" id="UP000025227">
    <property type="component" value="Unplaced"/>
</dbReference>
<dbReference type="InterPro" id="IPR016186">
    <property type="entry name" value="C-type_lectin-like/link_sf"/>
</dbReference>
<dbReference type="PROSITE" id="PS50041">
    <property type="entry name" value="C_TYPE_LECTIN_2"/>
    <property type="match status" value="1"/>
</dbReference>
<name>A0A7I4Z3N7_HAECO</name>
<dbReference type="Gene3D" id="3.10.100.10">
    <property type="entry name" value="Mannose-Binding Protein A, subunit A"/>
    <property type="match status" value="1"/>
</dbReference>
<protein>
    <submittedName>
        <fullName evidence="3">C-type lectin domain-containing protein</fullName>
    </submittedName>
</protein>
<dbReference type="InterPro" id="IPR001304">
    <property type="entry name" value="C-type_lectin-like"/>
</dbReference>
<dbReference type="PANTHER" id="PTHR31024">
    <property type="entry name" value="C-TYPE LECTIN"/>
    <property type="match status" value="1"/>
</dbReference>
<keyword evidence="2" id="KW-1185">Reference proteome</keyword>
<dbReference type="WBParaSite" id="HCON_00178010-00001">
    <property type="protein sequence ID" value="HCON_00178010-00001"/>
    <property type="gene ID" value="HCON_00178010"/>
</dbReference>
<dbReference type="PANTHER" id="PTHR31024:SF3">
    <property type="entry name" value="C-TYPE LECTIN-RELATED"/>
    <property type="match status" value="1"/>
</dbReference>
<dbReference type="CDD" id="cd00037">
    <property type="entry name" value="CLECT"/>
    <property type="match status" value="1"/>
</dbReference>
<accession>A0A7I4Z3N7</accession>
<dbReference type="InterPro" id="IPR016187">
    <property type="entry name" value="CTDL_fold"/>
</dbReference>
<evidence type="ECO:0000259" key="1">
    <source>
        <dbReference type="PROSITE" id="PS50041"/>
    </source>
</evidence>
<organism evidence="2 3">
    <name type="scientific">Haemonchus contortus</name>
    <name type="common">Barber pole worm</name>
    <dbReference type="NCBI Taxonomy" id="6289"/>
    <lineage>
        <taxon>Eukaryota</taxon>
        <taxon>Metazoa</taxon>
        <taxon>Ecdysozoa</taxon>
        <taxon>Nematoda</taxon>
        <taxon>Chromadorea</taxon>
        <taxon>Rhabditida</taxon>
        <taxon>Rhabditina</taxon>
        <taxon>Rhabditomorpha</taxon>
        <taxon>Strongyloidea</taxon>
        <taxon>Trichostrongylidae</taxon>
        <taxon>Haemonchus</taxon>
    </lineage>
</organism>
<sequence>MLARRTCHRKNDGILAVDEDLRKDAFLTKLVPPKTKLLAGTGMERQRLDVARRFGRFTKWAKGHPISGRGDCVYMQKNANNKTAWFADDCENDYFHICQKKPCDSTKYCPFQLSNDESEI</sequence>
<evidence type="ECO:0000313" key="2">
    <source>
        <dbReference type="Proteomes" id="UP000025227"/>
    </source>
</evidence>
<reference evidence="3" key="1">
    <citation type="submission" date="2020-12" db="UniProtKB">
        <authorList>
            <consortium name="WormBaseParasite"/>
        </authorList>
    </citation>
    <scope>IDENTIFICATION</scope>
    <source>
        <strain evidence="3">MHco3</strain>
    </source>
</reference>
<proteinExistence type="predicted"/>
<dbReference type="AlphaFoldDB" id="A0A7I4Z3N7"/>
<evidence type="ECO:0000313" key="3">
    <source>
        <dbReference type="WBParaSite" id="HCON_00178010-00001"/>
    </source>
</evidence>
<feature type="domain" description="C-type lectin" evidence="1">
    <location>
        <begin position="1"/>
        <end position="99"/>
    </location>
</feature>